<dbReference type="GeneID" id="73045716"/>
<proteinExistence type="predicted"/>
<keyword evidence="2" id="KW-1185">Reference proteome</keyword>
<dbReference type="AlphaFoldDB" id="A0ABD5PXJ1"/>
<dbReference type="Proteomes" id="UP001595945">
    <property type="component" value="Unassembled WGS sequence"/>
</dbReference>
<name>A0ABD5PXJ1_9EURY</name>
<dbReference type="RefSeq" id="WP_254267278.1">
    <property type="nucleotide sequence ID" value="NZ_CP100400.1"/>
</dbReference>
<evidence type="ECO:0000313" key="1">
    <source>
        <dbReference type="EMBL" id="MFC4823237.1"/>
    </source>
</evidence>
<comment type="caution">
    <text evidence="1">The sequence shown here is derived from an EMBL/GenBank/DDBJ whole genome shotgun (WGS) entry which is preliminary data.</text>
</comment>
<accession>A0ABD5PXJ1</accession>
<sequence>MTDTHGSESDDCDAACESPESFSVAIDRPRPSQLYLNGLKLSFVTQWFDFADPNYDPLPVRKIGGDWTLTDGHTRAFAASLSGADELRVVRDTDDLPMDVYRECVRWCDEAGVTEIADLAGRVLNDDDFDEKWVARCRALADE</sequence>
<reference evidence="1 2" key="1">
    <citation type="journal article" date="2019" name="Int. J. Syst. Evol. Microbiol.">
        <title>The Global Catalogue of Microorganisms (GCM) 10K type strain sequencing project: providing services to taxonomists for standard genome sequencing and annotation.</title>
        <authorList>
            <consortium name="The Broad Institute Genomics Platform"/>
            <consortium name="The Broad Institute Genome Sequencing Center for Infectious Disease"/>
            <person name="Wu L."/>
            <person name="Ma J."/>
        </authorList>
    </citation>
    <scope>NUCLEOTIDE SEQUENCE [LARGE SCALE GENOMIC DNA]</scope>
    <source>
        <strain evidence="1 2">XZYJ18</strain>
    </source>
</reference>
<evidence type="ECO:0000313" key="2">
    <source>
        <dbReference type="Proteomes" id="UP001595945"/>
    </source>
</evidence>
<gene>
    <name evidence="1" type="ORF">ACFO9K_03070</name>
</gene>
<dbReference type="EMBL" id="JBHSHT010000001">
    <property type="protein sequence ID" value="MFC4823237.1"/>
    <property type="molecule type" value="Genomic_DNA"/>
</dbReference>
<organism evidence="1 2">
    <name type="scientific">Halorussus aquaticus</name>
    <dbReference type="NCBI Taxonomy" id="2953748"/>
    <lineage>
        <taxon>Archaea</taxon>
        <taxon>Methanobacteriati</taxon>
        <taxon>Methanobacteriota</taxon>
        <taxon>Stenosarchaea group</taxon>
        <taxon>Halobacteria</taxon>
        <taxon>Halobacteriales</taxon>
        <taxon>Haladaptataceae</taxon>
        <taxon>Halorussus</taxon>
    </lineage>
</organism>
<protein>
    <submittedName>
        <fullName evidence="1">Histone acetyltransferase</fullName>
    </submittedName>
</protein>